<dbReference type="CDD" id="cd14231">
    <property type="entry name" value="GAT_GGA-like_plant"/>
    <property type="match status" value="1"/>
</dbReference>
<comment type="similarity">
    <text evidence="2">Belongs to the TOM1 family.</text>
</comment>
<evidence type="ECO:0000256" key="5">
    <source>
        <dbReference type="ARBA" id="ARBA00023136"/>
    </source>
</evidence>
<evidence type="ECO:0000256" key="3">
    <source>
        <dbReference type="ARBA" id="ARBA00022448"/>
    </source>
</evidence>
<dbReference type="Gene3D" id="1.25.40.90">
    <property type="match status" value="1"/>
</dbReference>
<evidence type="ECO:0000313" key="10">
    <source>
        <dbReference type="Proteomes" id="UP000243459"/>
    </source>
</evidence>
<protein>
    <recommendedName>
        <fullName evidence="11">VHS domain-containing protein</fullName>
    </recommendedName>
</protein>
<dbReference type="Proteomes" id="UP000243459">
    <property type="component" value="Chromosome 1"/>
</dbReference>
<evidence type="ECO:0000256" key="1">
    <source>
        <dbReference type="ARBA" id="ARBA00004170"/>
    </source>
</evidence>
<keyword evidence="3" id="KW-0813">Transport</keyword>
<evidence type="ECO:0000259" key="8">
    <source>
        <dbReference type="PROSITE" id="PS50909"/>
    </source>
</evidence>
<dbReference type="GO" id="GO:0043130">
    <property type="term" value="F:ubiquitin binding"/>
    <property type="evidence" value="ECO:0007669"/>
    <property type="project" value="InterPro"/>
</dbReference>
<sequence>MPCPLVDRATSDLLIGSDWAMNVEICDAINREPALAKEVVKGLKKRIGHRNPKVQLLALTLLETIIKNCGDIVHMYVAEKDLPHEMAKIAKKKPDFSVKEKILVLVDTWQDAFGGLQAKYPQYYAAYRELLCAGVVFPKRPQSAAPMFTPKKNYLTSYPQSSPSSNYRSEASETAAGSDIPTLSLAEIQNARGIMDVLSEMLNALDPGNKEGLGQEVILDLVHQCRSYKQRLVHLVNTSSDEDLLCQGLALNDDLQHVLSKHDALNAGVAVRMQKTKSLQALVDIDDPAITNSDGSSQTDQSGTRTSLANTGPLVDLLSGDFDTPAAENPLALVPVSEAPAGSATEQNALVLSDVFSQSNNNNGNDTSTGPFDSLLETPAALAHPSSPQPTLYSDGNNPNLEVSQFQQVVYQGVPHNNANPAWNGQVVQGMNLQQQQLGANDQGLPPPPWETQIVESSQVGDPQTLPNIYSLPMHSQLPGPYSQTMQDGQPTAYNGYIQQYQTSLYPSYPSTNEISQGMYRLSMQANSYPNQGSSYQMPTSSRVQQFNKPAKPEDKLFGDLITLAKMERNKTATRDAGNS</sequence>
<evidence type="ECO:0008006" key="11">
    <source>
        <dbReference type="Google" id="ProtNLM"/>
    </source>
</evidence>
<keyword evidence="5" id="KW-0472">Membrane</keyword>
<dbReference type="EMBL" id="CM007381">
    <property type="protein sequence ID" value="ONK79253.1"/>
    <property type="molecule type" value="Genomic_DNA"/>
</dbReference>
<keyword evidence="4" id="KW-0653">Protein transport</keyword>
<feature type="region of interest" description="Disordered" evidence="6">
    <location>
        <begin position="530"/>
        <end position="555"/>
    </location>
</feature>
<dbReference type="SUPFAM" id="SSF89009">
    <property type="entry name" value="GAT-like domain"/>
    <property type="match status" value="1"/>
</dbReference>
<name>A0A5P1FNE8_ASPOF</name>
<feature type="compositionally biased region" description="Polar residues" evidence="6">
    <location>
        <begin position="290"/>
        <end position="310"/>
    </location>
</feature>
<feature type="domain" description="VHS" evidence="7">
    <location>
        <begin position="9"/>
        <end position="138"/>
    </location>
</feature>
<dbReference type="OMA" id="LPHEMAK"/>
<evidence type="ECO:0000256" key="2">
    <source>
        <dbReference type="ARBA" id="ARBA00007708"/>
    </source>
</evidence>
<feature type="region of interest" description="Disordered" evidence="6">
    <location>
        <begin position="288"/>
        <end position="312"/>
    </location>
</feature>
<dbReference type="PROSITE" id="PS50179">
    <property type="entry name" value="VHS"/>
    <property type="match status" value="1"/>
</dbReference>
<reference evidence="10" key="1">
    <citation type="journal article" date="2017" name="Nat. Commun.">
        <title>The asparagus genome sheds light on the origin and evolution of a young Y chromosome.</title>
        <authorList>
            <person name="Harkess A."/>
            <person name="Zhou J."/>
            <person name="Xu C."/>
            <person name="Bowers J.E."/>
            <person name="Van der Hulst R."/>
            <person name="Ayyampalayam S."/>
            <person name="Mercati F."/>
            <person name="Riccardi P."/>
            <person name="McKain M.R."/>
            <person name="Kakrana A."/>
            <person name="Tang H."/>
            <person name="Ray J."/>
            <person name="Groenendijk J."/>
            <person name="Arikit S."/>
            <person name="Mathioni S.M."/>
            <person name="Nakano M."/>
            <person name="Shan H."/>
            <person name="Telgmann-Rauber A."/>
            <person name="Kanno A."/>
            <person name="Yue Z."/>
            <person name="Chen H."/>
            <person name="Li W."/>
            <person name="Chen Y."/>
            <person name="Xu X."/>
            <person name="Zhang Y."/>
            <person name="Luo S."/>
            <person name="Chen H."/>
            <person name="Gao J."/>
            <person name="Mao Z."/>
            <person name="Pires J.C."/>
            <person name="Luo M."/>
            <person name="Kudrna D."/>
            <person name="Wing R.A."/>
            <person name="Meyers B.C."/>
            <person name="Yi K."/>
            <person name="Kong H."/>
            <person name="Lavrijsen P."/>
            <person name="Sunseri F."/>
            <person name="Falavigna A."/>
            <person name="Ye Y."/>
            <person name="Leebens-Mack J.H."/>
            <person name="Chen G."/>
        </authorList>
    </citation>
    <scope>NUCLEOTIDE SEQUENCE [LARGE SCALE GENOMIC DNA]</scope>
    <source>
        <strain evidence="10">cv. DH0086</strain>
    </source>
</reference>
<dbReference type="Pfam" id="PF03127">
    <property type="entry name" value="GAT"/>
    <property type="match status" value="1"/>
</dbReference>
<evidence type="ECO:0000313" key="9">
    <source>
        <dbReference type="EMBL" id="ONK79253.1"/>
    </source>
</evidence>
<dbReference type="PROSITE" id="PS50909">
    <property type="entry name" value="GAT"/>
    <property type="match status" value="1"/>
</dbReference>
<dbReference type="CDD" id="cd03561">
    <property type="entry name" value="VHS"/>
    <property type="match status" value="1"/>
</dbReference>
<dbReference type="PANTHER" id="PTHR45898:SF4">
    <property type="entry name" value="TARGET OF MYB PROTEIN 1"/>
    <property type="match status" value="1"/>
</dbReference>
<organism evidence="9 10">
    <name type="scientific">Asparagus officinalis</name>
    <name type="common">Garden asparagus</name>
    <dbReference type="NCBI Taxonomy" id="4686"/>
    <lineage>
        <taxon>Eukaryota</taxon>
        <taxon>Viridiplantae</taxon>
        <taxon>Streptophyta</taxon>
        <taxon>Embryophyta</taxon>
        <taxon>Tracheophyta</taxon>
        <taxon>Spermatophyta</taxon>
        <taxon>Magnoliopsida</taxon>
        <taxon>Liliopsida</taxon>
        <taxon>Asparagales</taxon>
        <taxon>Asparagaceae</taxon>
        <taxon>Asparagoideae</taxon>
        <taxon>Asparagus</taxon>
    </lineage>
</organism>
<dbReference type="InterPro" id="IPR008942">
    <property type="entry name" value="ENTH_VHS"/>
</dbReference>
<dbReference type="InterPro" id="IPR038425">
    <property type="entry name" value="GAT_sf"/>
</dbReference>
<evidence type="ECO:0000256" key="6">
    <source>
        <dbReference type="SAM" id="MobiDB-lite"/>
    </source>
</evidence>
<dbReference type="GO" id="GO:0035091">
    <property type="term" value="F:phosphatidylinositol binding"/>
    <property type="evidence" value="ECO:0007669"/>
    <property type="project" value="InterPro"/>
</dbReference>
<feature type="region of interest" description="Disordered" evidence="6">
    <location>
        <begin position="356"/>
        <end position="375"/>
    </location>
</feature>
<gene>
    <name evidence="9" type="ORF">A4U43_C01F4480</name>
</gene>
<dbReference type="SMART" id="SM00288">
    <property type="entry name" value="VHS"/>
    <property type="match status" value="1"/>
</dbReference>
<accession>A0A5P1FNE8</accession>
<dbReference type="InterPro" id="IPR002014">
    <property type="entry name" value="VHS_dom"/>
</dbReference>
<dbReference type="PANTHER" id="PTHR45898">
    <property type="entry name" value="TOM1-LIKE PROTEIN"/>
    <property type="match status" value="1"/>
</dbReference>
<dbReference type="SUPFAM" id="SSF48464">
    <property type="entry name" value="ENTH/VHS domain"/>
    <property type="match status" value="1"/>
</dbReference>
<feature type="domain" description="GAT" evidence="8">
    <location>
        <begin position="179"/>
        <end position="267"/>
    </location>
</feature>
<dbReference type="FunFam" id="1.25.40.90:FF:000028">
    <property type="entry name" value="TOM1-like protein 2"/>
    <property type="match status" value="1"/>
</dbReference>
<dbReference type="AlphaFoldDB" id="A0A5P1FNE8"/>
<dbReference type="GO" id="GO:0016020">
    <property type="term" value="C:membrane"/>
    <property type="evidence" value="ECO:0007669"/>
    <property type="project" value="UniProtKB-SubCell"/>
</dbReference>
<keyword evidence="10" id="KW-1185">Reference proteome</keyword>
<dbReference type="Pfam" id="PF00790">
    <property type="entry name" value="VHS"/>
    <property type="match status" value="1"/>
</dbReference>
<dbReference type="OrthoDB" id="2018246at2759"/>
<dbReference type="InterPro" id="IPR004152">
    <property type="entry name" value="GAT_dom"/>
</dbReference>
<evidence type="ECO:0000259" key="7">
    <source>
        <dbReference type="PROSITE" id="PS50179"/>
    </source>
</evidence>
<comment type="subcellular location">
    <subcellularLocation>
        <location evidence="1">Membrane</location>
        <topology evidence="1">Peripheral membrane protein</topology>
    </subcellularLocation>
</comment>
<dbReference type="GO" id="GO:0043328">
    <property type="term" value="P:protein transport to vacuole involved in ubiquitin-dependent protein catabolic process via the multivesicular body sorting pathway"/>
    <property type="evidence" value="ECO:0007669"/>
    <property type="project" value="InterPro"/>
</dbReference>
<evidence type="ECO:0000256" key="4">
    <source>
        <dbReference type="ARBA" id="ARBA00022927"/>
    </source>
</evidence>
<feature type="compositionally biased region" description="Polar residues" evidence="6">
    <location>
        <begin position="530"/>
        <end position="548"/>
    </location>
</feature>
<dbReference type="Gramene" id="ONK79253">
    <property type="protein sequence ID" value="ONK79253"/>
    <property type="gene ID" value="A4U43_C01F4480"/>
</dbReference>
<dbReference type="Gene3D" id="1.20.58.160">
    <property type="match status" value="1"/>
</dbReference>
<dbReference type="GO" id="GO:0005737">
    <property type="term" value="C:cytoplasm"/>
    <property type="evidence" value="ECO:0007669"/>
    <property type="project" value="UniProtKB-ARBA"/>
</dbReference>
<proteinExistence type="inferred from homology"/>
<dbReference type="InterPro" id="IPR044836">
    <property type="entry name" value="TOL_plant"/>
</dbReference>